<evidence type="ECO:0000313" key="5">
    <source>
        <dbReference type="Proteomes" id="UP000323917"/>
    </source>
</evidence>
<dbReference type="PANTHER" id="PTHR30386">
    <property type="entry name" value="MEMBRANE FUSION SUBUNIT OF EMRAB-TOLC MULTIDRUG EFFLUX PUMP"/>
    <property type="match status" value="1"/>
</dbReference>
<gene>
    <name evidence="4" type="primary">yibH</name>
    <name evidence="4" type="ORF">Pr1d_07640</name>
</gene>
<reference evidence="4 5" key="1">
    <citation type="submission" date="2019-08" db="EMBL/GenBank/DDBJ databases">
        <title>Deep-cultivation of Planctomycetes and their phenomic and genomic characterization uncovers novel biology.</title>
        <authorList>
            <person name="Wiegand S."/>
            <person name="Jogler M."/>
            <person name="Boedeker C."/>
            <person name="Pinto D."/>
            <person name="Vollmers J."/>
            <person name="Rivas-Marin E."/>
            <person name="Kohn T."/>
            <person name="Peeters S.H."/>
            <person name="Heuer A."/>
            <person name="Rast P."/>
            <person name="Oberbeckmann S."/>
            <person name="Bunk B."/>
            <person name="Jeske O."/>
            <person name="Meyerdierks A."/>
            <person name="Storesund J.E."/>
            <person name="Kallscheuer N."/>
            <person name="Luecker S."/>
            <person name="Lage O.M."/>
            <person name="Pohl T."/>
            <person name="Merkel B.J."/>
            <person name="Hornburger P."/>
            <person name="Mueller R.-W."/>
            <person name="Bruemmer F."/>
            <person name="Labrenz M."/>
            <person name="Spormann A.M."/>
            <person name="Op den Camp H."/>
            <person name="Overmann J."/>
            <person name="Amann R."/>
            <person name="Jetten M.S.M."/>
            <person name="Mascher T."/>
            <person name="Medema M.H."/>
            <person name="Devos D.P."/>
            <person name="Kaster A.-K."/>
            <person name="Ovreas L."/>
            <person name="Rohde M."/>
            <person name="Galperin M.Y."/>
            <person name="Jogler C."/>
        </authorList>
    </citation>
    <scope>NUCLEOTIDE SEQUENCE [LARGE SCALE GENOMIC DNA]</scope>
    <source>
        <strain evidence="4 5">Pr1d</strain>
    </source>
</reference>
<dbReference type="KEGG" id="bgok:Pr1d_07640"/>
<dbReference type="AlphaFoldDB" id="A0A5B9Q712"/>
<accession>A0A5B9Q712</accession>
<proteinExistence type="predicted"/>
<keyword evidence="1" id="KW-0175">Coiled coil</keyword>
<evidence type="ECO:0000256" key="2">
    <source>
        <dbReference type="SAM" id="Phobius"/>
    </source>
</evidence>
<evidence type="ECO:0000256" key="1">
    <source>
        <dbReference type="SAM" id="Coils"/>
    </source>
</evidence>
<dbReference type="PANTHER" id="PTHR30386:SF18">
    <property type="entry name" value="INNER MEMBRANE PROTEIN YIAV-RELATED"/>
    <property type="match status" value="1"/>
</dbReference>
<feature type="domain" description="Multidrug resistance protein MdtA-like barrel-sandwich hybrid" evidence="3">
    <location>
        <begin position="63"/>
        <end position="239"/>
    </location>
</feature>
<keyword evidence="2" id="KW-0812">Transmembrane</keyword>
<dbReference type="InterPro" id="IPR058625">
    <property type="entry name" value="MdtA-like_BSH"/>
</dbReference>
<dbReference type="InterPro" id="IPR050739">
    <property type="entry name" value="MFP"/>
</dbReference>
<evidence type="ECO:0000313" key="4">
    <source>
        <dbReference type="EMBL" id="QEG33500.1"/>
    </source>
</evidence>
<dbReference type="Pfam" id="PF25917">
    <property type="entry name" value="BSH_RND"/>
    <property type="match status" value="1"/>
</dbReference>
<feature type="coiled-coil region" evidence="1">
    <location>
        <begin position="103"/>
        <end position="144"/>
    </location>
</feature>
<name>A0A5B9Q712_9BACT</name>
<dbReference type="Proteomes" id="UP000323917">
    <property type="component" value="Chromosome"/>
</dbReference>
<dbReference type="Gene3D" id="2.40.30.170">
    <property type="match status" value="1"/>
</dbReference>
<dbReference type="RefSeq" id="WP_148072256.1">
    <property type="nucleotide sequence ID" value="NZ_CP042913.1"/>
</dbReference>
<feature type="transmembrane region" description="Helical" evidence="2">
    <location>
        <begin position="29"/>
        <end position="50"/>
    </location>
</feature>
<sequence length="373" mass="39619">MIAVMTIVYVALIVLVFKILKVKPSPWPIAGFVVLGVAMIGSTVVLWTLAAPISTRAVVSRYVVQIVPIVKGQVISIPAEPNEPLKKGDVLYEIDPEPYQYQLALAKSQLAAAKSNVMQLEASVQVAEAAVKQAEADVATKQAASDVSVTINKENPQAISKLKLVEATEALAASQASLQKAKASQDQAGAALVAGKDQIGVIQSQIDTAQFNLEGCTVRAPTDGFITDWQIREGTYVTAMPFAAAGTFIDTEETMIAASLPAQMLVHVQPGNPVELAFKNQPGKLFRGKVVNVIEATGEGQFTTTGKLPSAAEIGSPGLLAVKISLDEGEPADQLEMGAAGAVAIYTDWGKPFAMISKVTIRMKKWMYYLPLP</sequence>
<dbReference type="SUPFAM" id="SSF111369">
    <property type="entry name" value="HlyD-like secretion proteins"/>
    <property type="match status" value="2"/>
</dbReference>
<keyword evidence="2" id="KW-0472">Membrane</keyword>
<dbReference type="OrthoDB" id="9811754at2"/>
<evidence type="ECO:0000259" key="3">
    <source>
        <dbReference type="Pfam" id="PF25917"/>
    </source>
</evidence>
<keyword evidence="5" id="KW-1185">Reference proteome</keyword>
<feature type="transmembrane region" description="Helical" evidence="2">
    <location>
        <begin position="6"/>
        <end position="22"/>
    </location>
</feature>
<keyword evidence="2" id="KW-1133">Transmembrane helix</keyword>
<dbReference type="EMBL" id="CP042913">
    <property type="protein sequence ID" value="QEG33500.1"/>
    <property type="molecule type" value="Genomic_DNA"/>
</dbReference>
<protein>
    <submittedName>
        <fullName evidence="4">Inner membrane protein YibH</fullName>
    </submittedName>
</protein>
<dbReference type="Gene3D" id="2.40.50.100">
    <property type="match status" value="1"/>
</dbReference>
<organism evidence="4 5">
    <name type="scientific">Bythopirellula goksoeyrii</name>
    <dbReference type="NCBI Taxonomy" id="1400387"/>
    <lineage>
        <taxon>Bacteria</taxon>
        <taxon>Pseudomonadati</taxon>
        <taxon>Planctomycetota</taxon>
        <taxon>Planctomycetia</taxon>
        <taxon>Pirellulales</taxon>
        <taxon>Lacipirellulaceae</taxon>
        <taxon>Bythopirellula</taxon>
    </lineage>
</organism>